<comment type="caution">
    <text evidence="4">The sequence shown here is derived from an EMBL/GenBank/DDBJ whole genome shotgun (WGS) entry which is preliminary data.</text>
</comment>
<feature type="compositionally biased region" description="Acidic residues" evidence="1">
    <location>
        <begin position="157"/>
        <end position="167"/>
    </location>
</feature>
<evidence type="ECO:0000259" key="3">
    <source>
        <dbReference type="PROSITE" id="PS51819"/>
    </source>
</evidence>
<dbReference type="PROSITE" id="PS51819">
    <property type="entry name" value="VOC"/>
    <property type="match status" value="1"/>
</dbReference>
<feature type="compositionally biased region" description="Polar residues" evidence="1">
    <location>
        <begin position="549"/>
        <end position="559"/>
    </location>
</feature>
<dbReference type="OrthoDB" id="115162at2"/>
<reference evidence="4 5" key="1">
    <citation type="submission" date="2018-11" db="EMBL/GenBank/DDBJ databases">
        <title>Sequencing the genomes of 1000 actinobacteria strains.</title>
        <authorList>
            <person name="Klenk H.-P."/>
        </authorList>
    </citation>
    <scope>NUCLEOTIDE SEQUENCE [LARGE SCALE GENOMIC DNA]</scope>
    <source>
        <strain evidence="4 5">DSM 43634</strain>
    </source>
</reference>
<evidence type="ECO:0000256" key="2">
    <source>
        <dbReference type="SAM" id="Phobius"/>
    </source>
</evidence>
<dbReference type="AlphaFoldDB" id="A0A3N1GH91"/>
<evidence type="ECO:0000313" key="4">
    <source>
        <dbReference type="EMBL" id="ROP29649.1"/>
    </source>
</evidence>
<feature type="compositionally biased region" description="Basic and acidic residues" evidence="1">
    <location>
        <begin position="446"/>
        <end position="461"/>
    </location>
</feature>
<keyword evidence="2" id="KW-1133">Transmembrane helix</keyword>
<keyword evidence="2" id="KW-0812">Transmembrane</keyword>
<dbReference type="EMBL" id="RJKL01000001">
    <property type="protein sequence ID" value="ROP29649.1"/>
    <property type="molecule type" value="Genomic_DNA"/>
</dbReference>
<dbReference type="Pfam" id="PF00903">
    <property type="entry name" value="Glyoxalase"/>
    <property type="match status" value="1"/>
</dbReference>
<keyword evidence="2" id="KW-0472">Membrane</keyword>
<dbReference type="InterPro" id="IPR029068">
    <property type="entry name" value="Glyas_Bleomycin-R_OHBP_Dase"/>
</dbReference>
<feature type="compositionally biased region" description="Low complexity" evidence="1">
    <location>
        <begin position="331"/>
        <end position="368"/>
    </location>
</feature>
<feature type="compositionally biased region" description="Pro residues" evidence="1">
    <location>
        <begin position="249"/>
        <end position="260"/>
    </location>
</feature>
<dbReference type="SUPFAM" id="SSF54593">
    <property type="entry name" value="Glyoxalase/Bleomycin resistance protein/Dihydroxybiphenyl dioxygenase"/>
    <property type="match status" value="1"/>
</dbReference>
<dbReference type="Proteomes" id="UP000271683">
    <property type="component" value="Unassembled WGS sequence"/>
</dbReference>
<feature type="domain" description="VOC" evidence="3">
    <location>
        <begin position="624"/>
        <end position="741"/>
    </location>
</feature>
<keyword evidence="4" id="KW-0560">Oxidoreductase</keyword>
<dbReference type="InterPro" id="IPR004360">
    <property type="entry name" value="Glyas_Fos-R_dOase_dom"/>
</dbReference>
<feature type="transmembrane region" description="Helical" evidence="2">
    <location>
        <begin position="12"/>
        <end position="31"/>
    </location>
</feature>
<feature type="compositionally biased region" description="Acidic residues" evidence="1">
    <location>
        <begin position="397"/>
        <end position="412"/>
    </location>
</feature>
<dbReference type="RefSeq" id="WP_123678248.1">
    <property type="nucleotide sequence ID" value="NZ_RJKL01000001.1"/>
</dbReference>
<dbReference type="CDD" id="cd06587">
    <property type="entry name" value="VOC"/>
    <property type="match status" value="1"/>
</dbReference>
<dbReference type="Gene3D" id="3.10.180.10">
    <property type="entry name" value="2,3-Dihydroxybiphenyl 1,2-Dioxygenase, domain 1"/>
    <property type="match status" value="1"/>
</dbReference>
<keyword evidence="4" id="KW-0223">Dioxygenase</keyword>
<feature type="transmembrane region" description="Helical" evidence="2">
    <location>
        <begin position="37"/>
        <end position="59"/>
    </location>
</feature>
<proteinExistence type="predicted"/>
<dbReference type="GO" id="GO:0051213">
    <property type="term" value="F:dioxygenase activity"/>
    <property type="evidence" value="ECO:0007669"/>
    <property type="project" value="UniProtKB-KW"/>
</dbReference>
<dbReference type="InterPro" id="IPR037523">
    <property type="entry name" value="VOC_core"/>
</dbReference>
<protein>
    <submittedName>
        <fullName evidence="4">Glyoxalase/bleomycin resistance protein/dioxygenase superfamily protein</fullName>
    </submittedName>
</protein>
<evidence type="ECO:0000256" key="1">
    <source>
        <dbReference type="SAM" id="MobiDB-lite"/>
    </source>
</evidence>
<gene>
    <name evidence="4" type="ORF">EDD30_2451</name>
</gene>
<feature type="region of interest" description="Disordered" evidence="1">
    <location>
        <begin position="544"/>
        <end position="603"/>
    </location>
</feature>
<sequence>MANQNGRPIAPARKLVAAVVGTIAAFVMVFGLGMSSWAIVALGVAMLALAIGIGMLNVVRRGARAWVSGTAQVKAVSEPPATAIYGRAELVILIMAPGLPAAEVTIRDPRVPIAKWPHPGDMLPVTVDVDDMRRVKIDWDQAEPHNAATATAPPAFYEEDLPDDDLLGGEPEPPPWTTRDRQWGRGPEEPPPPPPPAPRTGDQDDLLPPPPPGVIVRDAPGGPILEGQLVDGDYTQPLPRRAGTATATAPPPPAAPPAAPEEPAAPAEPSAAPTAPAEPSATPAAPAEPSAAPSATAEPSAAPPAPPEAPSAAPAKPSASPAPPEAPPPSAAFAATPAASEATATAAASDAAEPSAAPAAAPAAPTRPADSRPRPRPKPRSVTVEEPAPTSQPSAESPDDDIDLPLDGDPEPPPETRPQARAAMATGIMAPPATDPPAQPLSTEPRAARILDTESRSKPMDDALLGDLEPPPWQQRAPETPSDPDAGESSAVQESPAPPRPRSGRTASPAASAPLSEQAASDPKAATGLAAAVAAGVTALSQAFRAKSSPKTPQRSPAASTPPIPEQRIEQQEAAPERVPRSSVPEQGQRRSPWSDLEDGFQPDDRADELITAYPSARPGSAGAIHGVGITVLVTHLDRSIAFYREMLGFLEIDTGTGSAVLASGDTRLVLRTVHDLSTVAGRHIHLNLEVGDVEAVYQGLKEKGVAFVHGPRPVNRGDKLELWAASFHDPDDHNIAITQWKAIR</sequence>
<feature type="compositionally biased region" description="Low complexity" evidence="1">
    <location>
        <begin position="310"/>
        <end position="319"/>
    </location>
</feature>
<organism evidence="4 5">
    <name type="scientific">Couchioplanes caeruleus</name>
    <dbReference type="NCBI Taxonomy" id="56438"/>
    <lineage>
        <taxon>Bacteria</taxon>
        <taxon>Bacillati</taxon>
        <taxon>Actinomycetota</taxon>
        <taxon>Actinomycetes</taxon>
        <taxon>Micromonosporales</taxon>
        <taxon>Micromonosporaceae</taxon>
        <taxon>Couchioplanes</taxon>
    </lineage>
</organism>
<feature type="compositionally biased region" description="Basic and acidic residues" evidence="1">
    <location>
        <begin position="178"/>
        <end position="188"/>
    </location>
</feature>
<feature type="compositionally biased region" description="Basic and acidic residues" evidence="1">
    <location>
        <begin position="567"/>
        <end position="580"/>
    </location>
</feature>
<evidence type="ECO:0000313" key="5">
    <source>
        <dbReference type="Proteomes" id="UP000271683"/>
    </source>
</evidence>
<feature type="compositionally biased region" description="Pro residues" evidence="1">
    <location>
        <begin position="189"/>
        <end position="198"/>
    </location>
</feature>
<feature type="compositionally biased region" description="Pro residues" evidence="1">
    <location>
        <begin position="320"/>
        <end position="330"/>
    </location>
</feature>
<accession>A0A3N1GH91</accession>
<name>A0A3N1GH91_9ACTN</name>
<feature type="region of interest" description="Disordered" evidence="1">
    <location>
        <begin position="138"/>
        <end position="527"/>
    </location>
</feature>
<feature type="compositionally biased region" description="Low complexity" evidence="1">
    <location>
        <begin position="261"/>
        <end position="300"/>
    </location>
</feature>